<keyword evidence="2 5" id="KW-0963">Cytoplasm</keyword>
<dbReference type="STRING" id="487685.SAMN04488696_1136"/>
<dbReference type="GO" id="GO:0048500">
    <property type="term" value="C:signal recognition particle"/>
    <property type="evidence" value="ECO:0007669"/>
    <property type="project" value="UniProtKB-UniRule"/>
</dbReference>
<keyword evidence="5" id="KW-0694">RNA-binding</keyword>
<comment type="subunit">
    <text evidence="5">Part of the signal recognition particle protein translocation system, which is composed of SRP and FtsY. Archaeal SRP consists of a 7S RNA molecule of 300 nucleotides and two protein subunits: SRP54 and SRP19.</text>
</comment>
<evidence type="ECO:0000256" key="4">
    <source>
        <dbReference type="ARBA" id="ARBA00023274"/>
    </source>
</evidence>
<evidence type="ECO:0000256" key="3">
    <source>
        <dbReference type="ARBA" id="ARBA00023135"/>
    </source>
</evidence>
<evidence type="ECO:0000256" key="1">
    <source>
        <dbReference type="ARBA" id="ARBA00004496"/>
    </source>
</evidence>
<dbReference type="PANTHER" id="PTHR17453">
    <property type="entry name" value="SIGNAL RECOGNITION PARTICLE 19 KD PROTEIN"/>
    <property type="match status" value="1"/>
</dbReference>
<dbReference type="AlphaFoldDB" id="A0A1I4QPX7"/>
<evidence type="ECO:0000313" key="6">
    <source>
        <dbReference type="EMBL" id="SFM42087.1"/>
    </source>
</evidence>
<sequence>MMMKDRGKLVIWPAYIDKTKSRSHGRIVSRRTSVESPTITEINKAAQKLGLNPEVEADKAYPRSWWEDKGRVLIDNTAPKTHHCRRICATIKEMRS</sequence>
<organism evidence="6 7">
    <name type="scientific">Methanolobus profundi</name>
    <dbReference type="NCBI Taxonomy" id="487685"/>
    <lineage>
        <taxon>Archaea</taxon>
        <taxon>Methanobacteriati</taxon>
        <taxon>Methanobacteriota</taxon>
        <taxon>Stenosarchaea group</taxon>
        <taxon>Methanomicrobia</taxon>
        <taxon>Methanosarcinales</taxon>
        <taxon>Methanosarcinaceae</taxon>
        <taxon>Methanolobus</taxon>
    </lineage>
</organism>
<evidence type="ECO:0000256" key="5">
    <source>
        <dbReference type="HAMAP-Rule" id="MF_00305"/>
    </source>
</evidence>
<dbReference type="EMBL" id="FOUJ01000002">
    <property type="protein sequence ID" value="SFM42087.1"/>
    <property type="molecule type" value="Genomic_DNA"/>
</dbReference>
<keyword evidence="4 5" id="KW-0687">Ribonucleoprotein</keyword>
<comment type="subcellular location">
    <subcellularLocation>
        <location evidence="1 5">Cytoplasm</location>
    </subcellularLocation>
</comment>
<proteinExistence type="inferred from homology"/>
<dbReference type="HAMAP" id="MF_00305">
    <property type="entry name" value="SRP19"/>
    <property type="match status" value="1"/>
</dbReference>
<dbReference type="NCBIfam" id="NF001973">
    <property type="entry name" value="PRK00754.1"/>
    <property type="match status" value="1"/>
</dbReference>
<accession>A0A1I4QPX7</accession>
<evidence type="ECO:0000313" key="7">
    <source>
        <dbReference type="Proteomes" id="UP000198535"/>
    </source>
</evidence>
<dbReference type="InterPro" id="IPR022938">
    <property type="entry name" value="SRP19_arc-type"/>
</dbReference>
<name>A0A1I4QPX7_9EURY</name>
<dbReference type="InterPro" id="IPR036521">
    <property type="entry name" value="SRP19-like_sf"/>
</dbReference>
<gene>
    <name evidence="5" type="primary">srp19</name>
    <name evidence="6" type="ORF">SAMN04488696_1136</name>
</gene>
<evidence type="ECO:0000256" key="2">
    <source>
        <dbReference type="ARBA" id="ARBA00022490"/>
    </source>
</evidence>
<dbReference type="GO" id="GO:0008312">
    <property type="term" value="F:7S RNA binding"/>
    <property type="evidence" value="ECO:0007669"/>
    <property type="project" value="UniProtKB-UniRule"/>
</dbReference>
<dbReference type="Gene3D" id="3.30.56.30">
    <property type="entry name" value="Signal recognition particle, SRP19-like subunit"/>
    <property type="match status" value="1"/>
</dbReference>
<dbReference type="Pfam" id="PF01922">
    <property type="entry name" value="SRP19"/>
    <property type="match status" value="1"/>
</dbReference>
<dbReference type="PANTHER" id="PTHR17453:SF0">
    <property type="entry name" value="SIGNAL RECOGNITION PARTICLE 19 KDA PROTEIN"/>
    <property type="match status" value="1"/>
</dbReference>
<dbReference type="SUPFAM" id="SSF69695">
    <property type="entry name" value="SRP19"/>
    <property type="match status" value="1"/>
</dbReference>
<dbReference type="GO" id="GO:0006617">
    <property type="term" value="P:SRP-dependent cotranslational protein targeting to membrane, signal sequence recognition"/>
    <property type="evidence" value="ECO:0007669"/>
    <property type="project" value="TreeGrafter"/>
</dbReference>
<keyword evidence="7" id="KW-1185">Reference proteome</keyword>
<keyword evidence="3 5" id="KW-0733">Signal recognition particle</keyword>
<reference evidence="7" key="1">
    <citation type="submission" date="2016-10" db="EMBL/GenBank/DDBJ databases">
        <authorList>
            <person name="Varghese N."/>
            <person name="Submissions S."/>
        </authorList>
    </citation>
    <scope>NUCLEOTIDE SEQUENCE [LARGE SCALE GENOMIC DNA]</scope>
    <source>
        <strain evidence="7">Mob M</strain>
    </source>
</reference>
<comment type="similarity">
    <text evidence="5">Belongs to the SRP19 family.</text>
</comment>
<comment type="function">
    <text evidence="5">Involved in targeting and insertion of nascent membrane proteins into the cytoplasmic membrane. Binds directly to 7S RNA and mediates binding of the 54 kDa subunit of the SRP.</text>
</comment>
<dbReference type="InterPro" id="IPR002778">
    <property type="entry name" value="Signal_recog_particle_SRP19"/>
</dbReference>
<protein>
    <recommendedName>
        <fullName evidence="5">Signal recognition particle 19 kDa protein</fullName>
        <shortName evidence="5">SRP19</shortName>
    </recommendedName>
</protein>
<dbReference type="Proteomes" id="UP000198535">
    <property type="component" value="Unassembled WGS sequence"/>
</dbReference>